<dbReference type="RefSeq" id="WP_065543295.1">
    <property type="nucleotide sequence ID" value="NZ_CP015405.2"/>
</dbReference>
<dbReference type="EMBL" id="CP015405">
    <property type="protein sequence ID" value="ANU77165.1"/>
    <property type="molecule type" value="Genomic_DNA"/>
</dbReference>
<gene>
    <name evidence="3" type="ORF">A4V09_16195</name>
</gene>
<dbReference type="STRING" id="1796616.A4V09_16195"/>
<evidence type="ECO:0000313" key="3">
    <source>
        <dbReference type="EMBL" id="ANU77165.1"/>
    </source>
</evidence>
<dbReference type="KEGG" id="byl:A4V09_16195"/>
<dbReference type="SMART" id="SM00422">
    <property type="entry name" value="HTH_MERR"/>
    <property type="match status" value="1"/>
</dbReference>
<dbReference type="PROSITE" id="PS50937">
    <property type="entry name" value="HTH_MERR_2"/>
    <property type="match status" value="1"/>
</dbReference>
<keyword evidence="1" id="KW-0238">DNA-binding</keyword>
<dbReference type="InterPro" id="IPR000551">
    <property type="entry name" value="MerR-type_HTH_dom"/>
</dbReference>
<accession>A0A1C7IC58</accession>
<dbReference type="GO" id="GO:0003700">
    <property type="term" value="F:DNA-binding transcription factor activity"/>
    <property type="evidence" value="ECO:0007669"/>
    <property type="project" value="InterPro"/>
</dbReference>
<organism evidence="3 4">
    <name type="scientific">Blautia pseudococcoides</name>
    <dbReference type="NCBI Taxonomy" id="1796616"/>
    <lineage>
        <taxon>Bacteria</taxon>
        <taxon>Bacillati</taxon>
        <taxon>Bacillota</taxon>
        <taxon>Clostridia</taxon>
        <taxon>Lachnospirales</taxon>
        <taxon>Lachnospiraceae</taxon>
        <taxon>Blautia</taxon>
    </lineage>
</organism>
<evidence type="ECO:0000256" key="1">
    <source>
        <dbReference type="ARBA" id="ARBA00023125"/>
    </source>
</evidence>
<dbReference type="Pfam" id="PF13411">
    <property type="entry name" value="MerR_1"/>
    <property type="match status" value="1"/>
</dbReference>
<dbReference type="PANTHER" id="PTHR30204:SF96">
    <property type="entry name" value="CHROMOSOME-ANCHORING PROTEIN RACA"/>
    <property type="match status" value="1"/>
</dbReference>
<dbReference type="PANTHER" id="PTHR30204">
    <property type="entry name" value="REDOX-CYCLING DRUG-SENSING TRANSCRIPTIONAL ACTIVATOR SOXR"/>
    <property type="match status" value="1"/>
</dbReference>
<dbReference type="AlphaFoldDB" id="A0A1C7IC58"/>
<proteinExistence type="predicted"/>
<dbReference type="Gene3D" id="1.10.1660.10">
    <property type="match status" value="1"/>
</dbReference>
<dbReference type="SUPFAM" id="SSF46955">
    <property type="entry name" value="Putative DNA-binding domain"/>
    <property type="match status" value="1"/>
</dbReference>
<dbReference type="InterPro" id="IPR009061">
    <property type="entry name" value="DNA-bd_dom_put_sf"/>
</dbReference>
<evidence type="ECO:0000313" key="4">
    <source>
        <dbReference type="Proteomes" id="UP000092574"/>
    </source>
</evidence>
<keyword evidence="4" id="KW-1185">Reference proteome</keyword>
<dbReference type="OrthoDB" id="1770985at2"/>
<feature type="domain" description="HTH merR-type" evidence="2">
    <location>
        <begin position="1"/>
        <end position="67"/>
    </location>
</feature>
<dbReference type="GO" id="GO:0003677">
    <property type="term" value="F:DNA binding"/>
    <property type="evidence" value="ECO:0007669"/>
    <property type="project" value="UniProtKB-KW"/>
</dbReference>
<evidence type="ECO:0000259" key="2">
    <source>
        <dbReference type="PROSITE" id="PS50937"/>
    </source>
</evidence>
<sequence>MRIGKVSEKYHISVDNIYYYINYGLLVPPKPRGQYVFDEQTVRDLEWILGLKELDFSLREIHVILSLKRISGLADPQDMEELKEIFKGKRDFCRKEIGRKQQILEHLDSHIKAMEARESVPQHSTGVPLSALPLLRCPVCGGPLSLSEVEMDQRFIYKGNLSCACGYSAHISSGILMTPNKNENLQDTPDITRELYKDLPPALISTFQRSYNWMLKQIQETGLHKKVVAETYVNAWFFMHNHLEYLPTDSLYLVVDKYPETLLMYKHLIERQKPELDILYLADSSTRFPLKENCIDVHLDFFAANEHNFYHDTFLYERIAPYLTVQAELVGTYFYFENAPKSMRLLLSQYPECSSSNFQVDHFLSSLEKAGFCLKDSEDCGAVTDSGNNLGFGFHVKGEKMHLMPYHARK</sequence>
<protein>
    <recommendedName>
        <fullName evidence="2">HTH merR-type domain-containing protein</fullName>
    </recommendedName>
</protein>
<dbReference type="InterPro" id="IPR047057">
    <property type="entry name" value="MerR_fam"/>
</dbReference>
<name>A0A1C7IC58_9FIRM</name>
<reference evidence="3" key="1">
    <citation type="submission" date="2017-04" db="EMBL/GenBank/DDBJ databases">
        <title>Complete Genome Sequences of Twelve Strains of a Stable Defined Moderately Diverse Mouse Microbiota 2 (sDMDMm2).</title>
        <authorList>
            <person name="Uchimura Y."/>
            <person name="Wyss M."/>
            <person name="Brugiroux S."/>
            <person name="Limenitakis J.P."/>
            <person name="Stecher B."/>
            <person name="McCoy K.D."/>
            <person name="Macpherson A.J."/>
        </authorList>
    </citation>
    <scope>NUCLEOTIDE SEQUENCE</scope>
    <source>
        <strain evidence="3">YL58</strain>
    </source>
</reference>
<dbReference type="Proteomes" id="UP000092574">
    <property type="component" value="Chromosome"/>
</dbReference>